<dbReference type="GeneID" id="24137987"/>
<proteinExistence type="predicted"/>
<protein>
    <submittedName>
        <fullName evidence="2">Uncharacterized protein</fullName>
    </submittedName>
</protein>
<evidence type="ECO:0000313" key="3">
    <source>
        <dbReference type="Proteomes" id="UP000030745"/>
    </source>
</evidence>
<sequence>MRESFAWHPCRQPERHEEAARDVRQSARVASTWSALPSRKTPRTPTTTHDENDGSYMYGSAVK</sequence>
<accession>A0A067BU57</accession>
<dbReference type="EMBL" id="KK583489">
    <property type="protein sequence ID" value="KDO18147.1"/>
    <property type="molecule type" value="Genomic_DNA"/>
</dbReference>
<evidence type="ECO:0000256" key="1">
    <source>
        <dbReference type="SAM" id="MobiDB-lite"/>
    </source>
</evidence>
<organism evidence="2 3">
    <name type="scientific">Saprolegnia parasitica (strain CBS 223.65)</name>
    <dbReference type="NCBI Taxonomy" id="695850"/>
    <lineage>
        <taxon>Eukaryota</taxon>
        <taxon>Sar</taxon>
        <taxon>Stramenopiles</taxon>
        <taxon>Oomycota</taxon>
        <taxon>Saprolegniomycetes</taxon>
        <taxon>Saprolegniales</taxon>
        <taxon>Saprolegniaceae</taxon>
        <taxon>Saprolegnia</taxon>
    </lineage>
</organism>
<feature type="compositionally biased region" description="Basic and acidic residues" evidence="1">
    <location>
        <begin position="1"/>
        <end position="25"/>
    </location>
</feature>
<feature type="region of interest" description="Disordered" evidence="1">
    <location>
        <begin position="1"/>
        <end position="63"/>
    </location>
</feature>
<dbReference type="VEuPathDB" id="FungiDB:SPRG_16354"/>
<name>A0A067BU57_SAPPC</name>
<dbReference type="KEGG" id="spar:SPRG_16354"/>
<dbReference type="AlphaFoldDB" id="A0A067BU57"/>
<gene>
    <name evidence="2" type="ORF">SPRG_16354</name>
</gene>
<reference evidence="2 3" key="1">
    <citation type="journal article" date="2013" name="PLoS Genet.">
        <title>Distinctive expansion of potential virulence genes in the genome of the oomycete fish pathogen Saprolegnia parasitica.</title>
        <authorList>
            <person name="Jiang R.H."/>
            <person name="de Bruijn I."/>
            <person name="Haas B.J."/>
            <person name="Belmonte R."/>
            <person name="Lobach L."/>
            <person name="Christie J."/>
            <person name="van den Ackerveken G."/>
            <person name="Bottin A."/>
            <person name="Bulone V."/>
            <person name="Diaz-Moreno S.M."/>
            <person name="Dumas B."/>
            <person name="Fan L."/>
            <person name="Gaulin E."/>
            <person name="Govers F."/>
            <person name="Grenville-Briggs L.J."/>
            <person name="Horner N.R."/>
            <person name="Levin J.Z."/>
            <person name="Mammella M."/>
            <person name="Meijer H.J."/>
            <person name="Morris P."/>
            <person name="Nusbaum C."/>
            <person name="Oome S."/>
            <person name="Phillips A.J."/>
            <person name="van Rooyen D."/>
            <person name="Rzeszutek E."/>
            <person name="Saraiva M."/>
            <person name="Secombes C.J."/>
            <person name="Seidl M.F."/>
            <person name="Snel B."/>
            <person name="Stassen J.H."/>
            <person name="Sykes S."/>
            <person name="Tripathy S."/>
            <person name="van den Berg H."/>
            <person name="Vega-Arreguin J.C."/>
            <person name="Wawra S."/>
            <person name="Young S.K."/>
            <person name="Zeng Q."/>
            <person name="Dieguez-Uribeondo J."/>
            <person name="Russ C."/>
            <person name="Tyler B.M."/>
            <person name="van West P."/>
        </authorList>
    </citation>
    <scope>NUCLEOTIDE SEQUENCE [LARGE SCALE GENOMIC DNA]</scope>
    <source>
        <strain evidence="2 3">CBS 223.65</strain>
    </source>
</reference>
<dbReference type="RefSeq" id="XP_012211148.1">
    <property type="nucleotide sequence ID" value="XM_012355758.1"/>
</dbReference>
<evidence type="ECO:0000313" key="2">
    <source>
        <dbReference type="EMBL" id="KDO18147.1"/>
    </source>
</evidence>
<keyword evidence="3" id="KW-1185">Reference proteome</keyword>
<dbReference type="Proteomes" id="UP000030745">
    <property type="component" value="Unassembled WGS sequence"/>
</dbReference>